<protein>
    <submittedName>
        <fullName evidence="2">Uncharacterized protein</fullName>
    </submittedName>
</protein>
<gene>
    <name evidence="2" type="ORF">SDC9_187903</name>
</gene>
<proteinExistence type="predicted"/>
<keyword evidence="1" id="KW-0472">Membrane</keyword>
<keyword evidence="1" id="KW-1133">Transmembrane helix</keyword>
<dbReference type="AlphaFoldDB" id="A0A645HN36"/>
<name>A0A645HN36_9ZZZZ</name>
<organism evidence="2">
    <name type="scientific">bioreactor metagenome</name>
    <dbReference type="NCBI Taxonomy" id="1076179"/>
    <lineage>
        <taxon>unclassified sequences</taxon>
        <taxon>metagenomes</taxon>
        <taxon>ecological metagenomes</taxon>
    </lineage>
</organism>
<comment type="caution">
    <text evidence="2">The sequence shown here is derived from an EMBL/GenBank/DDBJ whole genome shotgun (WGS) entry which is preliminary data.</text>
</comment>
<reference evidence="2" key="1">
    <citation type="submission" date="2019-08" db="EMBL/GenBank/DDBJ databases">
        <authorList>
            <person name="Kucharzyk K."/>
            <person name="Murdoch R.W."/>
            <person name="Higgins S."/>
            <person name="Loffler F."/>
        </authorList>
    </citation>
    <scope>NUCLEOTIDE SEQUENCE</scope>
</reference>
<feature type="transmembrane region" description="Helical" evidence="1">
    <location>
        <begin position="12"/>
        <end position="33"/>
    </location>
</feature>
<dbReference type="EMBL" id="VSSQ01096736">
    <property type="protein sequence ID" value="MPN40367.1"/>
    <property type="molecule type" value="Genomic_DNA"/>
</dbReference>
<evidence type="ECO:0000313" key="2">
    <source>
        <dbReference type="EMBL" id="MPN40367.1"/>
    </source>
</evidence>
<evidence type="ECO:0000256" key="1">
    <source>
        <dbReference type="SAM" id="Phobius"/>
    </source>
</evidence>
<keyword evidence="1" id="KW-0812">Transmembrane</keyword>
<sequence length="84" mass="9234">MIHKYVLRGDALLYGICLHGVDLVIFILTVVAAHEQAVGAACLIGGDTGDNTIFQYAAWLSAVPDARAKYENCIRFERRGLVRL</sequence>
<accession>A0A645HN36</accession>